<dbReference type="AlphaFoldDB" id="A0A1Z1M6D9"/>
<evidence type="ECO:0000313" key="2">
    <source>
        <dbReference type="EMBL" id="ARW61658.1"/>
    </source>
</evidence>
<geneLocation type="chloroplast" evidence="2"/>
<feature type="transmembrane region" description="Helical" evidence="1">
    <location>
        <begin position="6"/>
        <end position="26"/>
    </location>
</feature>
<keyword evidence="1" id="KW-1133">Transmembrane helix</keyword>
<sequence length="35" mass="4372">MYFYCVLLICHKLFMLLLIINQLYFFPFINKLKVK</sequence>
<proteinExistence type="predicted"/>
<gene>
    <name evidence="2" type="primary">orf35b</name>
</gene>
<organism evidence="2">
    <name type="scientific">Bostrychia moritziana</name>
    <name type="common">Red alga</name>
    <name type="synonym">Polysiphonia moritziana</name>
    <dbReference type="NCBI Taxonomy" id="103713"/>
    <lineage>
        <taxon>Eukaryota</taxon>
        <taxon>Rhodophyta</taxon>
        <taxon>Florideophyceae</taxon>
        <taxon>Rhodymeniophycidae</taxon>
        <taxon>Ceramiales</taxon>
        <taxon>Rhodomelaceae</taxon>
        <taxon>Bostrychia</taxon>
    </lineage>
</organism>
<keyword evidence="2" id="KW-0150">Chloroplast</keyword>
<accession>A0A1Z1M6D9</accession>
<keyword evidence="1" id="KW-0812">Transmembrane</keyword>
<keyword evidence="2" id="KW-0934">Plastid</keyword>
<dbReference type="GeneID" id="33354739"/>
<reference evidence="2" key="1">
    <citation type="journal article" date="2017" name="J. Phycol.">
        <title>Analysis of chloroplast genomes and a supermatrix inform reclassification of the Rhodomelaceae (Rhodophyta).</title>
        <authorList>
            <person name="Diaz-Tapia P."/>
            <person name="Maggs C.A."/>
            <person name="West J.A."/>
            <person name="Verbruggen H."/>
        </authorList>
    </citation>
    <scope>NUCLEOTIDE SEQUENCE</scope>
    <source>
        <strain evidence="2">JW3660</strain>
    </source>
</reference>
<protein>
    <submittedName>
        <fullName evidence="2">Uncharacterized protein</fullName>
    </submittedName>
</protein>
<name>A0A1Z1M6D9_BOSMO</name>
<dbReference type="RefSeq" id="YP_009393096.1">
    <property type="nucleotide sequence ID" value="NC_035266.1"/>
</dbReference>
<evidence type="ECO:0000256" key="1">
    <source>
        <dbReference type="SAM" id="Phobius"/>
    </source>
</evidence>
<keyword evidence="1" id="KW-0472">Membrane</keyword>
<dbReference type="EMBL" id="MF101419">
    <property type="protein sequence ID" value="ARW61658.1"/>
    <property type="molecule type" value="Genomic_DNA"/>
</dbReference>